<accession>A0A0E9LW21</accession>
<dbReference type="EMBL" id="BAZW01000006">
    <property type="protein sequence ID" value="GAO29060.1"/>
    <property type="molecule type" value="Genomic_DNA"/>
</dbReference>
<feature type="domain" description="Glycosyl-hydrolase 97 C-terminal oligomerisation" evidence="2">
    <location>
        <begin position="257"/>
        <end position="344"/>
    </location>
</feature>
<organism evidence="3 4">
    <name type="scientific">Geofilum rubicundum JCM 15548</name>
    <dbReference type="NCBI Taxonomy" id="1236989"/>
    <lineage>
        <taxon>Bacteria</taxon>
        <taxon>Pseudomonadati</taxon>
        <taxon>Bacteroidota</taxon>
        <taxon>Bacteroidia</taxon>
        <taxon>Marinilabiliales</taxon>
        <taxon>Marinilabiliaceae</taxon>
        <taxon>Geofilum</taxon>
    </lineage>
</organism>
<dbReference type="PANTHER" id="PTHR35803:SF2">
    <property type="entry name" value="RETAINING ALPHA-GALACTOSIDASE"/>
    <property type="match status" value="1"/>
</dbReference>
<dbReference type="STRING" id="1236989.JCM15548_11215"/>
<dbReference type="Pfam" id="PF14509">
    <property type="entry name" value="GH97_C"/>
    <property type="match status" value="1"/>
</dbReference>
<dbReference type="AlphaFoldDB" id="A0A0E9LW21"/>
<protein>
    <submittedName>
        <fullName evidence="3">Maltodextrin glucosidase</fullName>
    </submittedName>
</protein>
<evidence type="ECO:0000259" key="2">
    <source>
        <dbReference type="Pfam" id="PF14509"/>
    </source>
</evidence>
<feature type="domain" description="Glycosyl-hydrolase 97 catalytic" evidence="1">
    <location>
        <begin position="16"/>
        <end position="164"/>
    </location>
</feature>
<dbReference type="Proteomes" id="UP000032900">
    <property type="component" value="Unassembled WGS sequence"/>
</dbReference>
<reference evidence="3 4" key="1">
    <citation type="journal article" date="2015" name="Microbes Environ.">
        <title>Distribution and evolution of nitrogen fixation genes in the phylum bacteroidetes.</title>
        <authorList>
            <person name="Inoue J."/>
            <person name="Oshima K."/>
            <person name="Suda W."/>
            <person name="Sakamoto M."/>
            <person name="Iino T."/>
            <person name="Noda S."/>
            <person name="Hongoh Y."/>
            <person name="Hattori M."/>
            <person name="Ohkuma M."/>
        </authorList>
    </citation>
    <scope>NUCLEOTIDE SEQUENCE [LARGE SCALE GENOMIC DNA]</scope>
    <source>
        <strain evidence="3">JCM 15548</strain>
    </source>
</reference>
<keyword evidence="4" id="KW-1185">Reference proteome</keyword>
<dbReference type="InterPro" id="IPR052720">
    <property type="entry name" value="Glycosyl_hydrolase_97"/>
</dbReference>
<dbReference type="SUPFAM" id="SSF51445">
    <property type="entry name" value="(Trans)glycosidases"/>
    <property type="match status" value="1"/>
</dbReference>
<dbReference type="RefSeq" id="WP_227625489.1">
    <property type="nucleotide sequence ID" value="NZ_BAZW01000006.1"/>
</dbReference>
<sequence length="348" mass="39469">MGATRYCSWSWIILKDESVNYDRTMEYIDFASEMGWAYCLVDASWDQRIGYERIAELSEYAQSKDVELVLWYNSAGDWNTTPYTPKDRMLTRESREAEFARLNEMGVTGVKVDFFGGDGQPMIAYYHDLFEDAARYGIMVNCHGTTLPRGWHRTYPNFVTTEAVKGMEFITFEQENANQAPFHNVMQVFTRNVFDPMDYTPMNLSGLPGIERKTTVAHELALPVMFTSGIQHLAETPWGMKQMPDYIQNFLKELPSTWKELQFVDGFPGKYAVVARQAENGWYVAGINGGNTPRALNLDLSFAGTDLSGHLFIDGETFGTFEREEVLGSSLDVTMQPNGGFVAFFPAS</sequence>
<evidence type="ECO:0000313" key="3">
    <source>
        <dbReference type="EMBL" id="GAO29060.1"/>
    </source>
</evidence>
<dbReference type="InterPro" id="IPR017853">
    <property type="entry name" value="GH"/>
</dbReference>
<name>A0A0E9LW21_9BACT</name>
<comment type="caution">
    <text evidence="3">The sequence shown here is derived from an EMBL/GenBank/DDBJ whole genome shotgun (WGS) entry which is preliminary data.</text>
</comment>
<dbReference type="Gene3D" id="3.20.20.70">
    <property type="entry name" value="Aldolase class I"/>
    <property type="match status" value="1"/>
</dbReference>
<dbReference type="InterPro" id="IPR029483">
    <property type="entry name" value="GH97_C"/>
</dbReference>
<proteinExistence type="predicted"/>
<dbReference type="InterPro" id="IPR019563">
    <property type="entry name" value="GH97_catalytic"/>
</dbReference>
<gene>
    <name evidence="3" type="ORF">JCM15548_11215</name>
</gene>
<dbReference type="Pfam" id="PF10566">
    <property type="entry name" value="Glyco_hydro_97"/>
    <property type="match status" value="1"/>
</dbReference>
<dbReference type="InterPro" id="IPR013785">
    <property type="entry name" value="Aldolase_TIM"/>
</dbReference>
<evidence type="ECO:0000313" key="4">
    <source>
        <dbReference type="Proteomes" id="UP000032900"/>
    </source>
</evidence>
<dbReference type="PANTHER" id="PTHR35803">
    <property type="entry name" value="GLUCAN 1,4-ALPHA-GLUCOSIDASE SUSB-RELATED"/>
    <property type="match status" value="1"/>
</dbReference>
<evidence type="ECO:0000259" key="1">
    <source>
        <dbReference type="Pfam" id="PF10566"/>
    </source>
</evidence>